<dbReference type="InterPro" id="IPR039595">
    <property type="entry name" value="TE2IP/Rap1"/>
</dbReference>
<feature type="compositionally biased region" description="Acidic residues" evidence="11">
    <location>
        <begin position="378"/>
        <end position="388"/>
    </location>
</feature>
<dbReference type="GO" id="GO:0010833">
    <property type="term" value="P:telomere maintenance via telomere lengthening"/>
    <property type="evidence" value="ECO:0007669"/>
    <property type="project" value="UniProtKB-UniRule"/>
</dbReference>
<dbReference type="InterPro" id="IPR009057">
    <property type="entry name" value="Homeodomain-like_sf"/>
</dbReference>
<dbReference type="GO" id="GO:0031848">
    <property type="term" value="P:protection from non-homologous end joining at telomere"/>
    <property type="evidence" value="ECO:0007669"/>
    <property type="project" value="TreeGrafter"/>
</dbReference>
<gene>
    <name evidence="14" type="ORF">MATL_G00077470</name>
</gene>
<evidence type="ECO:0000256" key="6">
    <source>
        <dbReference type="ARBA" id="ARBA00023159"/>
    </source>
</evidence>
<dbReference type="InterPro" id="IPR001357">
    <property type="entry name" value="BRCT_dom"/>
</dbReference>
<evidence type="ECO:0000259" key="13">
    <source>
        <dbReference type="Pfam" id="PF16589"/>
    </source>
</evidence>
<dbReference type="PANTHER" id="PTHR16466">
    <property type="entry name" value="TELOMERE REPEAT-BINDING FACTOR 2-INTERACTING PROTEIN 1"/>
    <property type="match status" value="1"/>
</dbReference>
<evidence type="ECO:0000256" key="8">
    <source>
        <dbReference type="ARBA" id="ARBA00023242"/>
    </source>
</evidence>
<evidence type="ECO:0000256" key="9">
    <source>
        <dbReference type="ARBA" id="ARBA00032471"/>
    </source>
</evidence>
<keyword evidence="6 10" id="KW-0010">Activator</keyword>
<feature type="compositionally biased region" description="Polar residues" evidence="11">
    <location>
        <begin position="408"/>
        <end position="438"/>
    </location>
</feature>
<dbReference type="OrthoDB" id="435460at2759"/>
<dbReference type="GO" id="GO:0070187">
    <property type="term" value="C:shelterin complex"/>
    <property type="evidence" value="ECO:0007669"/>
    <property type="project" value="TreeGrafter"/>
</dbReference>
<evidence type="ECO:0000256" key="10">
    <source>
        <dbReference type="RuleBase" id="RU367107"/>
    </source>
</evidence>
<evidence type="ECO:0000313" key="14">
    <source>
        <dbReference type="EMBL" id="KAG7478161.1"/>
    </source>
</evidence>
<comment type="function">
    <text evidence="10">Acts both as a regulator of telomere function and as a transcription regulator. Involved in the regulation of telomere length and protection as a component of the shelterin complex (telosome). Does not bind DNA directly: recruited to telomeric double-stranded 5'-TTAGGG-3' repeats via its interaction with terf2. Independently of its function in telomeres, also acts as a transcription regulator: recruited to extratelomeric 5'-TTAGGG-3' sites via its association with terf2 or other factors, and regulates gene expression.</text>
</comment>
<feature type="compositionally biased region" description="Basic and acidic residues" evidence="11">
    <location>
        <begin position="234"/>
        <end position="247"/>
    </location>
</feature>
<comment type="subcellular location">
    <subcellularLocation>
        <location evidence="10">Nucleus</location>
    </subcellularLocation>
    <subcellularLocation>
        <location evidence="10">Chromosome</location>
        <location evidence="10">Telomere</location>
    </subcellularLocation>
</comment>
<feature type="domain" description="TERF2-interacting telomeric protein 1 Myb" evidence="12">
    <location>
        <begin position="137"/>
        <end position="190"/>
    </location>
</feature>
<evidence type="ECO:0000256" key="4">
    <source>
        <dbReference type="ARBA" id="ARBA00022895"/>
    </source>
</evidence>
<dbReference type="Gene3D" id="1.10.10.60">
    <property type="entry name" value="Homeodomain-like"/>
    <property type="match status" value="1"/>
</dbReference>
<feature type="compositionally biased region" description="Polar residues" evidence="11">
    <location>
        <begin position="266"/>
        <end position="299"/>
    </location>
</feature>
<dbReference type="GO" id="GO:0042162">
    <property type="term" value="F:telomeric DNA binding"/>
    <property type="evidence" value="ECO:0007669"/>
    <property type="project" value="TreeGrafter"/>
</dbReference>
<feature type="region of interest" description="Disordered" evidence="11">
    <location>
        <begin position="115"/>
        <end position="135"/>
    </location>
</feature>
<organism evidence="14 15">
    <name type="scientific">Megalops atlanticus</name>
    <name type="common">Tarpon</name>
    <name type="synonym">Clupea gigantea</name>
    <dbReference type="NCBI Taxonomy" id="7932"/>
    <lineage>
        <taxon>Eukaryota</taxon>
        <taxon>Metazoa</taxon>
        <taxon>Chordata</taxon>
        <taxon>Craniata</taxon>
        <taxon>Vertebrata</taxon>
        <taxon>Euteleostomi</taxon>
        <taxon>Actinopterygii</taxon>
        <taxon>Neopterygii</taxon>
        <taxon>Teleostei</taxon>
        <taxon>Elopiformes</taxon>
        <taxon>Megalopidae</taxon>
        <taxon>Megalops</taxon>
    </lineage>
</organism>
<dbReference type="InterPro" id="IPR015010">
    <property type="entry name" value="TERF2IP_Myb"/>
</dbReference>
<keyword evidence="3 10" id="KW-0158">Chromosome</keyword>
<evidence type="ECO:0000256" key="3">
    <source>
        <dbReference type="ARBA" id="ARBA00022454"/>
    </source>
</evidence>
<keyword evidence="8 10" id="KW-0539">Nucleus</keyword>
<comment type="caution">
    <text evidence="14">The sequence shown here is derived from an EMBL/GenBank/DDBJ whole genome shotgun (WGS) entry which is preliminary data.</text>
</comment>
<feature type="region of interest" description="Disordered" evidence="11">
    <location>
        <begin position="187"/>
        <end position="301"/>
    </location>
</feature>
<dbReference type="InterPro" id="IPR036420">
    <property type="entry name" value="BRCT_dom_sf"/>
</dbReference>
<evidence type="ECO:0000256" key="2">
    <source>
        <dbReference type="ARBA" id="ARBA00017805"/>
    </source>
</evidence>
<evidence type="ECO:0000256" key="1">
    <source>
        <dbReference type="ARBA" id="ARBA00010467"/>
    </source>
</evidence>
<evidence type="ECO:0000256" key="7">
    <source>
        <dbReference type="ARBA" id="ARBA00023163"/>
    </source>
</evidence>
<comment type="subunit">
    <text evidence="10">Homodimer.</text>
</comment>
<dbReference type="CDD" id="cd11655">
    <property type="entry name" value="rap1_myb-like"/>
    <property type="match status" value="1"/>
</dbReference>
<feature type="compositionally biased region" description="Polar residues" evidence="11">
    <location>
        <begin position="332"/>
        <end position="342"/>
    </location>
</feature>
<comment type="similarity">
    <text evidence="1 10">Belongs to the RAP1 family.</text>
</comment>
<feature type="domain" description="BRCT" evidence="13">
    <location>
        <begin position="35"/>
        <end position="112"/>
    </location>
</feature>
<dbReference type="GO" id="GO:0006355">
    <property type="term" value="P:regulation of DNA-templated transcription"/>
    <property type="evidence" value="ECO:0007669"/>
    <property type="project" value="UniProtKB-UniRule"/>
</dbReference>
<proteinExistence type="inferred from homology"/>
<name>A0A9D3TF82_MEGAT</name>
<dbReference type="EMBL" id="JAFDVH010000005">
    <property type="protein sequence ID" value="KAG7478161.1"/>
    <property type="molecule type" value="Genomic_DNA"/>
</dbReference>
<dbReference type="Pfam" id="PF08914">
    <property type="entry name" value="Myb_Rap1"/>
    <property type="match status" value="1"/>
</dbReference>
<dbReference type="AlphaFoldDB" id="A0A9D3TF82"/>
<dbReference type="Pfam" id="PF16589">
    <property type="entry name" value="BRCT_2"/>
    <property type="match status" value="1"/>
</dbReference>
<protein>
    <recommendedName>
        <fullName evidence="2 10">Telomeric repeat-binding factor 2-interacting protein 1</fullName>
        <shortName evidence="10">TERF2-interacting telomeric protein 1</shortName>
    </recommendedName>
    <alternativeName>
        <fullName evidence="9 10">Repressor/activator protein 1 homolog</fullName>
    </alternativeName>
</protein>
<dbReference type="SUPFAM" id="SSF46689">
    <property type="entry name" value="Homeodomain-like"/>
    <property type="match status" value="1"/>
</dbReference>
<feature type="region of interest" description="Disordered" evidence="11">
    <location>
        <begin position="374"/>
        <end position="443"/>
    </location>
</feature>
<dbReference type="SUPFAM" id="SSF52113">
    <property type="entry name" value="BRCT domain"/>
    <property type="match status" value="1"/>
</dbReference>
<keyword evidence="7 10" id="KW-0804">Transcription</keyword>
<dbReference type="Proteomes" id="UP001046870">
    <property type="component" value="Chromosome 5"/>
</dbReference>
<sequence>MKLADVRQKCNSTMASAVNGRSSPVSQVLFLSETGKPMHFYLRPGPAKAQLQPLIKAGGGVVTSVQMPNAILLADPEDMATVPDSTAHWYVSTQYIRDCVEKNQQLEVEDYRLSTDRPRVQTRSSKRKLSGSGRMGYTSEEDAAIMCFISKRKHEVRGNRVWQQMEKQRVTSHSWQSMKDRYRKHLINQPPAEDSREKSAEANKRPLNKDSPQPSPVKDTAQPLPEETLPQASPEERCAESPPERTHPQLLPEEIQPQPSPERTCPQASPDRTQEQPSPEKTQPQEQTCLQVPSETTNALPVVENVNPPTLSEEVQLLSLAREGNSVGEESAGTSNMPSVSNEEMVGMERIEEEEDVPTSTPKRRKLGILERAMKEFEESDETDDDTPDIVVGSTASTDPKALDNGTPVITSEQVIQPNNNGTEANSEAQSENPNVQSGAPVDSIRTEDTGAAQRSVPSTSDVPVVLLDRELQEEDLSQATDPSFSQAQLEEAKQQLRDLMRKSKQGLVSVTKSLLRNSGDVPASLHYLLTGQNLEARRSFWDRRDDSLLLSADPSVHKLHEKYGEVAVAKRITFLDS</sequence>
<evidence type="ECO:0000313" key="15">
    <source>
        <dbReference type="Proteomes" id="UP001046870"/>
    </source>
</evidence>
<feature type="compositionally biased region" description="Low complexity" evidence="11">
    <location>
        <begin position="248"/>
        <end position="257"/>
    </location>
</feature>
<evidence type="ECO:0000259" key="12">
    <source>
        <dbReference type="Pfam" id="PF08914"/>
    </source>
</evidence>
<dbReference type="FunFam" id="1.10.10.60:FF:000246">
    <property type="entry name" value="Telomeric repeat-binding factor 2-interacting protein 1"/>
    <property type="match status" value="1"/>
</dbReference>
<reference evidence="14" key="1">
    <citation type="submission" date="2021-01" db="EMBL/GenBank/DDBJ databases">
        <authorList>
            <person name="Zahm M."/>
            <person name="Roques C."/>
            <person name="Cabau C."/>
            <person name="Klopp C."/>
            <person name="Donnadieu C."/>
            <person name="Jouanno E."/>
            <person name="Lampietro C."/>
            <person name="Louis A."/>
            <person name="Herpin A."/>
            <person name="Echchiki A."/>
            <person name="Berthelot C."/>
            <person name="Parey E."/>
            <person name="Roest-Crollius H."/>
            <person name="Braasch I."/>
            <person name="Postlethwait J."/>
            <person name="Bobe J."/>
            <person name="Montfort J."/>
            <person name="Bouchez O."/>
            <person name="Begum T."/>
            <person name="Mejri S."/>
            <person name="Adams A."/>
            <person name="Chen W.-J."/>
            <person name="Guiguen Y."/>
        </authorList>
    </citation>
    <scope>NUCLEOTIDE SEQUENCE</scope>
    <source>
        <strain evidence="14">YG-15Mar2019-1</strain>
        <tissue evidence="14">Brain</tissue>
    </source>
</reference>
<keyword evidence="4 10" id="KW-0779">Telomere</keyword>
<evidence type="ECO:0000256" key="5">
    <source>
        <dbReference type="ARBA" id="ARBA00023015"/>
    </source>
</evidence>
<feature type="region of interest" description="Disordered" evidence="11">
    <location>
        <begin position="323"/>
        <end position="342"/>
    </location>
</feature>
<keyword evidence="15" id="KW-1185">Reference proteome</keyword>
<dbReference type="GO" id="GO:0005654">
    <property type="term" value="C:nucleoplasm"/>
    <property type="evidence" value="ECO:0007669"/>
    <property type="project" value="UniProtKB-ARBA"/>
</dbReference>
<evidence type="ECO:0000256" key="11">
    <source>
        <dbReference type="SAM" id="MobiDB-lite"/>
    </source>
</evidence>
<dbReference type="PANTHER" id="PTHR16466:SF6">
    <property type="entry name" value="TELOMERIC REPEAT-BINDING FACTOR 2-INTERACTING PROTEIN 1"/>
    <property type="match status" value="1"/>
</dbReference>
<feature type="compositionally biased region" description="Basic and acidic residues" evidence="11">
    <location>
        <begin position="193"/>
        <end position="208"/>
    </location>
</feature>
<keyword evidence="5 10" id="KW-0805">Transcription regulation</keyword>
<accession>A0A9D3TF82</accession>